<sequence length="182" mass="21326">MLLVPTCRQRRTNQEITARRLKADINLNLIETFSLLAARRRKKDLPLLSRVGHRRRTDPLTALAAVGLLLILEHRYHFPLLYVGLFDVVGLYHNTILFVLKKALRRHRDVDNQNESLVCLCARKSEVQALNGGLAYELKEPIGPHFRYFIACFALLRKRENRHHRLPSIVPMNHRQLSQRRR</sequence>
<organism evidence="2 3">
    <name type="scientific">Coprococcus comes ATCC 27758</name>
    <dbReference type="NCBI Taxonomy" id="470146"/>
    <lineage>
        <taxon>Bacteria</taxon>
        <taxon>Bacillati</taxon>
        <taxon>Bacillota</taxon>
        <taxon>Clostridia</taxon>
        <taxon>Lachnospirales</taxon>
        <taxon>Lachnospiraceae</taxon>
        <taxon>Coprococcus</taxon>
    </lineage>
</organism>
<dbReference type="Proteomes" id="UP000003793">
    <property type="component" value="Unassembled WGS sequence"/>
</dbReference>
<comment type="caution">
    <text evidence="2">The sequence shown here is derived from an EMBL/GenBank/DDBJ whole genome shotgun (WGS) entry which is preliminary data.</text>
</comment>
<reference evidence="2 3" key="2">
    <citation type="submission" date="2009-03" db="EMBL/GenBank/DDBJ databases">
        <title>Draft genome sequence of Coprococcus comes (ATCC 27758).</title>
        <authorList>
            <person name="Sudarsanam P."/>
            <person name="Ley R."/>
            <person name="Guruge J."/>
            <person name="Turnbaugh P.J."/>
            <person name="Mahowald M."/>
            <person name="Liep D."/>
            <person name="Gordon J."/>
        </authorList>
    </citation>
    <scope>NUCLEOTIDE SEQUENCE [LARGE SCALE GENOMIC DNA]</scope>
    <source>
        <strain evidence="2 3">ATCC 27758</strain>
    </source>
</reference>
<name>C0BCV6_9FIRM</name>
<reference evidence="2 3" key="1">
    <citation type="submission" date="2009-02" db="EMBL/GenBank/DDBJ databases">
        <authorList>
            <person name="Fulton L."/>
            <person name="Clifton S."/>
            <person name="Fulton B."/>
            <person name="Xu J."/>
            <person name="Minx P."/>
            <person name="Pepin K.H."/>
            <person name="Johnson M."/>
            <person name="Bhonagiri V."/>
            <person name="Nash W.E."/>
            <person name="Mardis E.R."/>
            <person name="Wilson R.K."/>
        </authorList>
    </citation>
    <scope>NUCLEOTIDE SEQUENCE [LARGE SCALE GENOMIC DNA]</scope>
    <source>
        <strain evidence="2 3">ATCC 27758</strain>
    </source>
</reference>
<dbReference type="HOGENOM" id="CLU_1479676_0_0_9"/>
<keyword evidence="1" id="KW-0812">Transmembrane</keyword>
<evidence type="ECO:0000256" key="1">
    <source>
        <dbReference type="SAM" id="Phobius"/>
    </source>
</evidence>
<evidence type="ECO:0000313" key="3">
    <source>
        <dbReference type="Proteomes" id="UP000003793"/>
    </source>
</evidence>
<keyword evidence="1" id="KW-1133">Transmembrane helix</keyword>
<evidence type="ECO:0000313" key="2">
    <source>
        <dbReference type="EMBL" id="EEG88907.1"/>
    </source>
</evidence>
<dbReference type="AlphaFoldDB" id="C0BCV6"/>
<protein>
    <submittedName>
        <fullName evidence="2">Uncharacterized protein</fullName>
    </submittedName>
</protein>
<gene>
    <name evidence="2" type="ORF">COPCOM_02997</name>
</gene>
<accession>C0BCV6</accession>
<proteinExistence type="predicted"/>
<keyword evidence="1" id="KW-0472">Membrane</keyword>
<feature type="transmembrane region" description="Helical" evidence="1">
    <location>
        <begin position="80"/>
        <end position="100"/>
    </location>
</feature>
<dbReference type="EMBL" id="ABVR01000042">
    <property type="protein sequence ID" value="EEG88907.1"/>
    <property type="molecule type" value="Genomic_DNA"/>
</dbReference>